<evidence type="ECO:0000313" key="2">
    <source>
        <dbReference type="EMBL" id="PIY71533.1"/>
    </source>
</evidence>
<feature type="transmembrane region" description="Helical" evidence="1">
    <location>
        <begin position="116"/>
        <end position="133"/>
    </location>
</feature>
<keyword evidence="1" id="KW-0812">Transmembrane</keyword>
<evidence type="ECO:0000313" key="3">
    <source>
        <dbReference type="Proteomes" id="UP000229401"/>
    </source>
</evidence>
<dbReference type="Proteomes" id="UP000229401">
    <property type="component" value="Unassembled WGS sequence"/>
</dbReference>
<feature type="transmembrane region" description="Helical" evidence="1">
    <location>
        <begin position="395"/>
        <end position="417"/>
    </location>
</feature>
<feature type="non-terminal residue" evidence="2">
    <location>
        <position position="1"/>
    </location>
</feature>
<name>A0A2M7QGR9_9BACT</name>
<evidence type="ECO:0008006" key="4">
    <source>
        <dbReference type="Google" id="ProtNLM"/>
    </source>
</evidence>
<organism evidence="2 3">
    <name type="scientific">Candidatus Roizmanbacteria bacterium CG_4_10_14_0_8_um_filter_33_9</name>
    <dbReference type="NCBI Taxonomy" id="1974826"/>
    <lineage>
        <taxon>Bacteria</taxon>
        <taxon>Candidatus Roizmaniibacteriota</taxon>
    </lineage>
</organism>
<feature type="transmembrane region" description="Helical" evidence="1">
    <location>
        <begin position="6"/>
        <end position="22"/>
    </location>
</feature>
<feature type="transmembrane region" description="Helical" evidence="1">
    <location>
        <begin position="369"/>
        <end position="388"/>
    </location>
</feature>
<feature type="transmembrane region" description="Helical" evidence="1">
    <location>
        <begin position="339"/>
        <end position="357"/>
    </location>
</feature>
<dbReference type="AlphaFoldDB" id="A0A2M7QGR9"/>
<feature type="transmembrane region" description="Helical" evidence="1">
    <location>
        <begin position="209"/>
        <end position="230"/>
    </location>
</feature>
<accession>A0A2M7QGR9</accession>
<feature type="transmembrane region" description="Helical" evidence="1">
    <location>
        <begin position="84"/>
        <end position="104"/>
    </location>
</feature>
<evidence type="ECO:0000256" key="1">
    <source>
        <dbReference type="SAM" id="Phobius"/>
    </source>
</evidence>
<gene>
    <name evidence="2" type="ORF">COY87_05700</name>
</gene>
<keyword evidence="1" id="KW-0472">Membrane</keyword>
<reference evidence="3" key="1">
    <citation type="submission" date="2017-09" db="EMBL/GenBank/DDBJ databases">
        <title>Depth-based differentiation of microbial function through sediment-hosted aquifers and enrichment of novel symbionts in the deep terrestrial subsurface.</title>
        <authorList>
            <person name="Probst A.J."/>
            <person name="Ladd B."/>
            <person name="Jarett J.K."/>
            <person name="Geller-Mcgrath D.E."/>
            <person name="Sieber C.M.K."/>
            <person name="Emerson J.B."/>
            <person name="Anantharaman K."/>
            <person name="Thomas B.C."/>
            <person name="Malmstrom R."/>
            <person name="Stieglmeier M."/>
            <person name="Klingl A."/>
            <person name="Woyke T."/>
            <person name="Ryan C.M."/>
            <person name="Banfield J.F."/>
        </authorList>
    </citation>
    <scope>NUCLEOTIDE SEQUENCE [LARGE SCALE GENOMIC DNA]</scope>
</reference>
<comment type="caution">
    <text evidence="2">The sequence shown here is derived from an EMBL/GenBank/DDBJ whole genome shotgun (WGS) entry which is preliminary data.</text>
</comment>
<dbReference type="EMBL" id="PFLI01000191">
    <property type="protein sequence ID" value="PIY71533.1"/>
    <property type="molecule type" value="Genomic_DNA"/>
</dbReference>
<keyword evidence="1" id="KW-1133">Transmembrane helix</keyword>
<sequence length="427" mass="49770">PYLPFILILLTGIAIRIIYLSYTDYQTRTHDVVGGHLAYIEFIAKEHKLPPSTSCWECWQPPFYYVIASYVYNFALFFHANPYIFLQLFSLLLFTLFLCYGYLFIKSFLPSKNTQYVAILLLTFWPAGIMASIRIGNDIPYYLFFGAALYYLLQWTLTKKYLFLLLSALMCFFCMITKSTALIPYSIFVSTLFIELITDSKNRKNLLKQSVSITLILIVGFIVGFSNVIFHKMKMIASIDSLNSGLIVGKNVLNFVYFDIKTYVTKPFLSVWIDQGELTGGRQYFWNFLLKSSLFGEFAYTNTFQITLSYVISIFLLPIVYSLFFVIRLLKRPFLSSRFLIFFSLIFPLAALISYRFKYPHSPNGDFRFILPILFPVCTFIGIILQYFEGKKMILLYYVVFFIIMTFIASTILLYIIPLFPNVFFQS</sequence>
<feature type="transmembrane region" description="Helical" evidence="1">
    <location>
        <begin position="139"/>
        <end position="157"/>
    </location>
</feature>
<protein>
    <recommendedName>
        <fullName evidence="4">Glycosyltransferase RgtA/B/C/D-like domain-containing protein</fullName>
    </recommendedName>
</protein>
<feature type="transmembrane region" description="Helical" evidence="1">
    <location>
        <begin position="307"/>
        <end position="327"/>
    </location>
</feature>
<proteinExistence type="predicted"/>
<feature type="transmembrane region" description="Helical" evidence="1">
    <location>
        <begin position="164"/>
        <end position="189"/>
    </location>
</feature>